<dbReference type="OrthoDB" id="5587367at2759"/>
<feature type="domain" description="Thiamine-binding protein" evidence="2">
    <location>
        <begin position="1"/>
        <end position="42"/>
    </location>
</feature>
<dbReference type="PANTHER" id="PTHR33777:SF1">
    <property type="entry name" value="UPF0045 PROTEIN ECM15"/>
    <property type="match status" value="1"/>
</dbReference>
<evidence type="ECO:0000313" key="3">
    <source>
        <dbReference type="EMBL" id="OAA49988.1"/>
    </source>
</evidence>
<accession>A0A162JW92</accession>
<keyword evidence="4" id="KW-1185">Reference proteome</keyword>
<sequence>MAVIGKAHTVVHRRGVLRVQSSMRVGSRTDKKQTAEEKVKRVNDILASDASE</sequence>
<protein>
    <recommendedName>
        <fullName evidence="2">Thiamine-binding protein domain-containing protein</fullName>
    </recommendedName>
</protein>
<dbReference type="InterPro" id="IPR002767">
    <property type="entry name" value="Thiamine_BP"/>
</dbReference>
<dbReference type="AlphaFoldDB" id="A0A162JW92"/>
<dbReference type="Gene3D" id="3.30.70.930">
    <property type="match status" value="1"/>
</dbReference>
<dbReference type="Proteomes" id="UP000076863">
    <property type="component" value="Unassembled WGS sequence"/>
</dbReference>
<dbReference type="Pfam" id="PF01910">
    <property type="entry name" value="Thiamine_BP"/>
    <property type="match status" value="1"/>
</dbReference>
<evidence type="ECO:0000256" key="1">
    <source>
        <dbReference type="ARBA" id="ARBA00010272"/>
    </source>
</evidence>
<comment type="similarity">
    <text evidence="1">Belongs to the UPF0045 family.</text>
</comment>
<dbReference type="EMBL" id="AZHA01000003">
    <property type="protein sequence ID" value="OAA49988.1"/>
    <property type="molecule type" value="Genomic_DNA"/>
</dbReference>
<gene>
    <name evidence="3" type="ORF">BBO_01623</name>
</gene>
<proteinExistence type="inferred from homology"/>
<name>A0A162JW92_9HYPO</name>
<evidence type="ECO:0000313" key="4">
    <source>
        <dbReference type="Proteomes" id="UP000076863"/>
    </source>
</evidence>
<reference evidence="3 4" key="1">
    <citation type="journal article" date="2016" name="Genome Biol. Evol.">
        <title>Divergent and convergent evolution of fungal pathogenicity.</title>
        <authorList>
            <person name="Shang Y."/>
            <person name="Xiao G."/>
            <person name="Zheng P."/>
            <person name="Cen K."/>
            <person name="Zhan S."/>
            <person name="Wang C."/>
        </authorList>
    </citation>
    <scope>NUCLEOTIDE SEQUENCE [LARGE SCALE GENOMIC DNA]</scope>
    <source>
        <strain evidence="3 4">RCEF 3172</strain>
    </source>
</reference>
<dbReference type="SUPFAM" id="SSF89957">
    <property type="entry name" value="MTH1187/YkoF-like"/>
    <property type="match status" value="1"/>
</dbReference>
<evidence type="ECO:0000259" key="2">
    <source>
        <dbReference type="Pfam" id="PF01910"/>
    </source>
</evidence>
<dbReference type="InterPro" id="IPR029756">
    <property type="entry name" value="MTH1187/YkoF-like"/>
</dbReference>
<dbReference type="PANTHER" id="PTHR33777">
    <property type="entry name" value="UPF0045 PROTEIN ECM15"/>
    <property type="match status" value="1"/>
</dbReference>
<dbReference type="GO" id="GO:0005829">
    <property type="term" value="C:cytosol"/>
    <property type="evidence" value="ECO:0007669"/>
    <property type="project" value="TreeGrafter"/>
</dbReference>
<dbReference type="InterPro" id="IPR051614">
    <property type="entry name" value="UPF0045_domain"/>
</dbReference>
<comment type="caution">
    <text evidence="3">The sequence shown here is derived from an EMBL/GenBank/DDBJ whole genome shotgun (WGS) entry which is preliminary data.</text>
</comment>
<organism evidence="3 4">
    <name type="scientific">Beauveria brongniartii RCEF 3172</name>
    <dbReference type="NCBI Taxonomy" id="1081107"/>
    <lineage>
        <taxon>Eukaryota</taxon>
        <taxon>Fungi</taxon>
        <taxon>Dikarya</taxon>
        <taxon>Ascomycota</taxon>
        <taxon>Pezizomycotina</taxon>
        <taxon>Sordariomycetes</taxon>
        <taxon>Hypocreomycetidae</taxon>
        <taxon>Hypocreales</taxon>
        <taxon>Cordycipitaceae</taxon>
        <taxon>Beauveria</taxon>
        <taxon>Beauveria brongniartii</taxon>
    </lineage>
</organism>